<evidence type="ECO:0000313" key="3">
    <source>
        <dbReference type="EMBL" id="KAG7562196.1"/>
    </source>
</evidence>
<dbReference type="SMART" id="SM00671">
    <property type="entry name" value="SEL1"/>
    <property type="match status" value="7"/>
</dbReference>
<protein>
    <recommendedName>
        <fullName evidence="5">HCP-like protein</fullName>
    </recommendedName>
</protein>
<name>A0A8K0JSZ3_9TREE</name>
<dbReference type="Pfam" id="PF08238">
    <property type="entry name" value="Sel1"/>
    <property type="match status" value="7"/>
</dbReference>
<evidence type="ECO:0000256" key="2">
    <source>
        <dbReference type="SAM" id="MobiDB-lite"/>
    </source>
</evidence>
<proteinExistence type="predicted"/>
<dbReference type="Gene3D" id="1.25.40.10">
    <property type="entry name" value="Tetratricopeptide repeat domain"/>
    <property type="match status" value="1"/>
</dbReference>
<dbReference type="EMBL" id="JABELV010000037">
    <property type="protein sequence ID" value="KAG7562196.1"/>
    <property type="molecule type" value="Genomic_DNA"/>
</dbReference>
<keyword evidence="4" id="KW-1185">Reference proteome</keyword>
<comment type="caution">
    <text evidence="3">The sequence shown here is derived from an EMBL/GenBank/DDBJ whole genome shotgun (WGS) entry which is preliminary data.</text>
</comment>
<dbReference type="AlphaFoldDB" id="A0A8K0JSZ3"/>
<evidence type="ECO:0008006" key="5">
    <source>
        <dbReference type="Google" id="ProtNLM"/>
    </source>
</evidence>
<accession>A0A8K0JSZ3</accession>
<reference evidence="3" key="1">
    <citation type="submission" date="2020-04" db="EMBL/GenBank/DDBJ databases">
        <title>Analysis of mating type loci in Filobasidium floriforme.</title>
        <authorList>
            <person name="Nowrousian M."/>
        </authorList>
    </citation>
    <scope>NUCLEOTIDE SEQUENCE</scope>
    <source>
        <strain evidence="3">CBS 6242</strain>
    </source>
</reference>
<evidence type="ECO:0000313" key="4">
    <source>
        <dbReference type="Proteomes" id="UP000812966"/>
    </source>
</evidence>
<dbReference type="InterPro" id="IPR011990">
    <property type="entry name" value="TPR-like_helical_dom_sf"/>
</dbReference>
<dbReference type="Proteomes" id="UP000812966">
    <property type="component" value="Unassembled WGS sequence"/>
</dbReference>
<organism evidence="3 4">
    <name type="scientific">Filobasidium floriforme</name>
    <dbReference type="NCBI Taxonomy" id="5210"/>
    <lineage>
        <taxon>Eukaryota</taxon>
        <taxon>Fungi</taxon>
        <taxon>Dikarya</taxon>
        <taxon>Basidiomycota</taxon>
        <taxon>Agaricomycotina</taxon>
        <taxon>Tremellomycetes</taxon>
        <taxon>Filobasidiales</taxon>
        <taxon>Filobasidiaceae</taxon>
        <taxon>Filobasidium</taxon>
    </lineage>
</organism>
<dbReference type="InterPro" id="IPR006597">
    <property type="entry name" value="Sel1-like"/>
</dbReference>
<sequence>MSVYQPSVGPGYDQGMSPVDQMDPYAQSQRQGRMPPVPIQPTPLLDNSHLRPGEQAALLSNEKTLQLYRENAKKTNDPELIFEFAVFMIEAAKSLDANTAPDGQTHPNLSSTTAPLSAINEQKREDLVKEATALLKRLADRGHPDAQYYLADCYANGIGTVRARQDFDRAFPLFVLAAKHGHPDAAYRAGTCCEHGWGCRRETAKAVQFYKKAAVALHPGAMYRLGTAELNGSLGLPQRPKEGVKWLKRSAEHASAEFPHALHELALLHERGIENVLFVDLEYATELLAQASELGYAPSAVKLGECYEYGKMGCPMDAALSIHYYNIAAQQDHRDGCFALTAWYLVGSPGVLPQSDTEAFLWAKKAAEMGLAKAQYAVGYFTEVGIGTPASPQNAIQWYRMAADNGDKRADKRLKNFGSAAVNAAPGASRNELLARAAEGGADGKGGKDKDCVIM</sequence>
<evidence type="ECO:0000256" key="1">
    <source>
        <dbReference type="ARBA" id="ARBA00022737"/>
    </source>
</evidence>
<dbReference type="PANTHER" id="PTHR46430:SF1">
    <property type="entry name" value="CHITIN SYNTHASE REGULATOR SKT5-RELATED"/>
    <property type="match status" value="1"/>
</dbReference>
<feature type="region of interest" description="Disordered" evidence="2">
    <location>
        <begin position="1"/>
        <end position="35"/>
    </location>
</feature>
<keyword evidence="1" id="KW-0677">Repeat</keyword>
<dbReference type="InterPro" id="IPR051726">
    <property type="entry name" value="Chitin_Synth_Reg"/>
</dbReference>
<gene>
    <name evidence="3" type="ORF">FFLO_02381</name>
</gene>
<dbReference type="PANTHER" id="PTHR46430">
    <property type="entry name" value="PROTEIN SKT5-RELATED"/>
    <property type="match status" value="1"/>
</dbReference>
<dbReference type="SUPFAM" id="SSF81901">
    <property type="entry name" value="HCP-like"/>
    <property type="match status" value="1"/>
</dbReference>